<evidence type="ECO:0000256" key="3">
    <source>
        <dbReference type="ARBA" id="ARBA00022452"/>
    </source>
</evidence>
<dbReference type="InterPro" id="IPR012910">
    <property type="entry name" value="Plug_dom"/>
</dbReference>
<feature type="domain" description="TonB-dependent receptor plug" evidence="15">
    <location>
        <begin position="48"/>
        <end position="158"/>
    </location>
</feature>
<evidence type="ECO:0000256" key="6">
    <source>
        <dbReference type="ARBA" id="ARBA00023004"/>
    </source>
</evidence>
<keyword evidence="16" id="KW-0675">Receptor</keyword>
<keyword evidence="7" id="KW-0406">Ion transport</keyword>
<comment type="caution">
    <text evidence="16">The sequence shown here is derived from an EMBL/GenBank/DDBJ whole genome shotgun (WGS) entry which is preliminary data.</text>
</comment>
<feature type="chain" id="PRO_5045261456" evidence="13">
    <location>
        <begin position="25"/>
        <end position="747"/>
    </location>
</feature>
<dbReference type="PANTHER" id="PTHR32552">
    <property type="entry name" value="FERRICHROME IRON RECEPTOR-RELATED"/>
    <property type="match status" value="1"/>
</dbReference>
<evidence type="ECO:0000313" key="17">
    <source>
        <dbReference type="Proteomes" id="UP001597215"/>
    </source>
</evidence>
<dbReference type="Pfam" id="PF00593">
    <property type="entry name" value="TonB_dep_Rec_b-barrel"/>
    <property type="match status" value="1"/>
</dbReference>
<gene>
    <name evidence="16" type="ORF">ACFSAG_07900</name>
</gene>
<name>A0ABW4MDD1_9SPHN</name>
<evidence type="ECO:0000256" key="4">
    <source>
        <dbReference type="ARBA" id="ARBA00022496"/>
    </source>
</evidence>
<feature type="domain" description="TonB-dependent receptor-like beta-barrel" evidence="14">
    <location>
        <begin position="271"/>
        <end position="700"/>
    </location>
</feature>
<keyword evidence="4" id="KW-0410">Iron transport</keyword>
<keyword evidence="8 12" id="KW-0798">TonB box</keyword>
<dbReference type="InterPro" id="IPR036942">
    <property type="entry name" value="Beta-barrel_TonB_sf"/>
</dbReference>
<reference evidence="17" key="1">
    <citation type="journal article" date="2019" name="Int. J. Syst. Evol. Microbiol.">
        <title>The Global Catalogue of Microorganisms (GCM) 10K type strain sequencing project: providing services to taxonomists for standard genome sequencing and annotation.</title>
        <authorList>
            <consortium name="The Broad Institute Genomics Platform"/>
            <consortium name="The Broad Institute Genome Sequencing Center for Infectious Disease"/>
            <person name="Wu L."/>
            <person name="Ma J."/>
        </authorList>
    </citation>
    <scope>NUCLEOTIDE SEQUENCE [LARGE SCALE GENOMIC DNA]</scope>
    <source>
        <strain evidence="17">CGMCC 1.12449</strain>
    </source>
</reference>
<dbReference type="Proteomes" id="UP001597215">
    <property type="component" value="Unassembled WGS sequence"/>
</dbReference>
<evidence type="ECO:0000256" key="8">
    <source>
        <dbReference type="ARBA" id="ARBA00023077"/>
    </source>
</evidence>
<keyword evidence="9 11" id="KW-0472">Membrane</keyword>
<evidence type="ECO:0000256" key="13">
    <source>
        <dbReference type="SAM" id="SignalP"/>
    </source>
</evidence>
<evidence type="ECO:0000313" key="16">
    <source>
        <dbReference type="EMBL" id="MFD1766763.1"/>
    </source>
</evidence>
<evidence type="ECO:0000256" key="7">
    <source>
        <dbReference type="ARBA" id="ARBA00023065"/>
    </source>
</evidence>
<evidence type="ECO:0000256" key="2">
    <source>
        <dbReference type="ARBA" id="ARBA00022448"/>
    </source>
</evidence>
<comment type="similarity">
    <text evidence="11 12">Belongs to the TonB-dependent receptor family.</text>
</comment>
<evidence type="ECO:0000256" key="1">
    <source>
        <dbReference type="ARBA" id="ARBA00004571"/>
    </source>
</evidence>
<dbReference type="SUPFAM" id="SSF56935">
    <property type="entry name" value="Porins"/>
    <property type="match status" value="1"/>
</dbReference>
<dbReference type="InterPro" id="IPR000531">
    <property type="entry name" value="Beta-barrel_TonB"/>
</dbReference>
<evidence type="ECO:0000256" key="10">
    <source>
        <dbReference type="ARBA" id="ARBA00023237"/>
    </source>
</evidence>
<keyword evidence="5 11" id="KW-0812">Transmembrane</keyword>
<sequence>MRTFAPSILAIAIATTSFATPAFAQSEAAADEGLGEIVVTAQRREENLQDVPLSVDVVSGDKLAAINSGGADIRALAGRVPSLNIESSFGRTFPRFYIRGLGNTDFDLNASQPVSLVYDDVVLENPILKGFPVFDVARVEVLRGPQGTLFGRNTPAGIVKFDSVRPDSDQNYFKGSFGRFNSVGLETGIGGNLSDSVSARVSGLYQRRSDWVDNIADPGSNDLEGYSDVALRGQLQFAPGENVKLRVTGQYRDFKGTARVFRANMFVPGSNDLRGLSSATSEFERDKVWTDGLNFQRLKLANLAGTLEWDLGAATLTSVTAWWSGKYRSRGDIDGGFGASFLPVSGPGFIPFSANSRDDVPDLDQYTQEIRLSSNNDEGLKWQAGVFYFNEDLAIASYNYDTPTGTSPSVTATQQQSSKAWGVFGSLTYPVTEQLSLTAGARYNNDKRRLDVERSGFFGAIGTGFARVKDDNLTWDLSATYEASDDINLYARVAKGYRAPSIQGRALFVFTTVQDAISTADSETILSFEGGVKANLGNRARFNLSVYKYDLNDAQLTAVGGASNAAKLINADNVDGYGFEAEFEARPVDNLVLTAGLSYNRAKIDDPNAFITGCGGGCTVTDPVRAGSPGIYSIDGNQLPQAPKWSANWTAGYGIPVGSGSGEVYFFTDWAYRSKVNFFLYTSEEFNDDHMLEGGLRAGYRSDRVDIAAFVRNITNDVSAVGGIDFNNLTGFVNEPRIWGLEFGLKF</sequence>
<keyword evidence="6" id="KW-0408">Iron</keyword>
<keyword evidence="17" id="KW-1185">Reference proteome</keyword>
<keyword evidence="13" id="KW-0732">Signal</keyword>
<proteinExistence type="inferred from homology"/>
<evidence type="ECO:0000256" key="12">
    <source>
        <dbReference type="RuleBase" id="RU003357"/>
    </source>
</evidence>
<dbReference type="RefSeq" id="WP_381513228.1">
    <property type="nucleotide sequence ID" value="NZ_JBHUEL010000007.1"/>
</dbReference>
<feature type="signal peptide" evidence="13">
    <location>
        <begin position="1"/>
        <end position="24"/>
    </location>
</feature>
<evidence type="ECO:0000256" key="5">
    <source>
        <dbReference type="ARBA" id="ARBA00022692"/>
    </source>
</evidence>
<evidence type="ECO:0000256" key="11">
    <source>
        <dbReference type="PROSITE-ProRule" id="PRU01360"/>
    </source>
</evidence>
<evidence type="ECO:0000259" key="14">
    <source>
        <dbReference type="Pfam" id="PF00593"/>
    </source>
</evidence>
<dbReference type="PANTHER" id="PTHR32552:SF81">
    <property type="entry name" value="TONB-DEPENDENT OUTER MEMBRANE RECEPTOR"/>
    <property type="match status" value="1"/>
</dbReference>
<organism evidence="16 17">
    <name type="scientific">Sphingorhabdus buctiana</name>
    <dbReference type="NCBI Taxonomy" id="1508805"/>
    <lineage>
        <taxon>Bacteria</taxon>
        <taxon>Pseudomonadati</taxon>
        <taxon>Pseudomonadota</taxon>
        <taxon>Alphaproteobacteria</taxon>
        <taxon>Sphingomonadales</taxon>
        <taxon>Sphingomonadaceae</taxon>
        <taxon>Sphingorhabdus</taxon>
    </lineage>
</organism>
<keyword evidence="10 11" id="KW-0998">Cell outer membrane</keyword>
<evidence type="ECO:0000256" key="9">
    <source>
        <dbReference type="ARBA" id="ARBA00023136"/>
    </source>
</evidence>
<keyword evidence="2 11" id="KW-0813">Transport</keyword>
<evidence type="ECO:0000259" key="15">
    <source>
        <dbReference type="Pfam" id="PF07715"/>
    </source>
</evidence>
<accession>A0ABW4MDD1</accession>
<protein>
    <submittedName>
        <fullName evidence="16">TonB-dependent receptor</fullName>
    </submittedName>
</protein>
<keyword evidence="3 11" id="KW-1134">Transmembrane beta strand</keyword>
<dbReference type="EMBL" id="JBHUEL010000007">
    <property type="protein sequence ID" value="MFD1766763.1"/>
    <property type="molecule type" value="Genomic_DNA"/>
</dbReference>
<dbReference type="Pfam" id="PF07715">
    <property type="entry name" value="Plug"/>
    <property type="match status" value="1"/>
</dbReference>
<dbReference type="PROSITE" id="PS52016">
    <property type="entry name" value="TONB_DEPENDENT_REC_3"/>
    <property type="match status" value="1"/>
</dbReference>
<comment type="subcellular location">
    <subcellularLocation>
        <location evidence="1 11">Cell outer membrane</location>
        <topology evidence="1 11">Multi-pass membrane protein</topology>
    </subcellularLocation>
</comment>
<dbReference type="Gene3D" id="2.40.170.20">
    <property type="entry name" value="TonB-dependent receptor, beta-barrel domain"/>
    <property type="match status" value="1"/>
</dbReference>
<dbReference type="InterPro" id="IPR039426">
    <property type="entry name" value="TonB-dep_rcpt-like"/>
</dbReference>